<organism evidence="1 2">
    <name type="scientific">Riccia fluitans</name>
    <dbReference type="NCBI Taxonomy" id="41844"/>
    <lineage>
        <taxon>Eukaryota</taxon>
        <taxon>Viridiplantae</taxon>
        <taxon>Streptophyta</taxon>
        <taxon>Embryophyta</taxon>
        <taxon>Marchantiophyta</taxon>
        <taxon>Marchantiopsida</taxon>
        <taxon>Marchantiidae</taxon>
        <taxon>Marchantiales</taxon>
        <taxon>Ricciaceae</taxon>
        <taxon>Riccia</taxon>
    </lineage>
</organism>
<accession>A0ABD1XQW5</accession>
<evidence type="ECO:0000313" key="1">
    <source>
        <dbReference type="EMBL" id="KAL2611345.1"/>
    </source>
</evidence>
<name>A0ABD1XQW5_9MARC</name>
<evidence type="ECO:0008006" key="3">
    <source>
        <dbReference type="Google" id="ProtNLM"/>
    </source>
</evidence>
<proteinExistence type="predicted"/>
<comment type="caution">
    <text evidence="1">The sequence shown here is derived from an EMBL/GenBank/DDBJ whole genome shotgun (WGS) entry which is preliminary data.</text>
</comment>
<evidence type="ECO:0000313" key="2">
    <source>
        <dbReference type="Proteomes" id="UP001605036"/>
    </source>
</evidence>
<protein>
    <recommendedName>
        <fullName evidence="3">BTB domain-containing protein</fullName>
    </recommendedName>
</protein>
<dbReference type="AlphaFoldDB" id="A0ABD1XQW5"/>
<keyword evidence="2" id="KW-1185">Reference proteome</keyword>
<gene>
    <name evidence="1" type="ORF">R1flu_023037</name>
</gene>
<dbReference type="EMBL" id="JBHFFA010000007">
    <property type="protein sequence ID" value="KAL2611345.1"/>
    <property type="molecule type" value="Genomic_DNA"/>
</dbReference>
<dbReference type="Proteomes" id="UP001605036">
    <property type="component" value="Unassembled WGS sequence"/>
</dbReference>
<sequence length="89" mass="10291">MNSEALDLTEEATTQTIHCAKCGCSVRVNPEVFSVRKKQKTKARKLRFLQMLDPDPRSENFRGDVALIGVDKKAVYAHRFILVYWLFLF</sequence>
<reference evidence="1 2" key="1">
    <citation type="submission" date="2024-09" db="EMBL/GenBank/DDBJ databases">
        <title>Chromosome-scale assembly of Riccia fluitans.</title>
        <authorList>
            <person name="Paukszto L."/>
            <person name="Sawicki J."/>
            <person name="Karawczyk K."/>
            <person name="Piernik-Szablinska J."/>
            <person name="Szczecinska M."/>
            <person name="Mazdziarz M."/>
        </authorList>
    </citation>
    <scope>NUCLEOTIDE SEQUENCE [LARGE SCALE GENOMIC DNA]</scope>
    <source>
        <strain evidence="1">Rf_01</strain>
        <tissue evidence="1">Aerial parts of the thallus</tissue>
    </source>
</reference>